<dbReference type="CDD" id="cd06661">
    <property type="entry name" value="GGCT_like"/>
    <property type="match status" value="1"/>
</dbReference>
<dbReference type="RefSeq" id="WP_133225106.1">
    <property type="nucleotide sequence ID" value="NZ_SMRT01000001.1"/>
</dbReference>
<dbReference type="Proteomes" id="UP000295636">
    <property type="component" value="Unassembled WGS sequence"/>
</dbReference>
<dbReference type="InterPro" id="IPR009288">
    <property type="entry name" value="AIG2-like_dom"/>
</dbReference>
<dbReference type="AlphaFoldDB" id="A0A4R5KX46"/>
<protein>
    <submittedName>
        <fullName evidence="2">Gamma-glutamylcyclotransferase</fullName>
    </submittedName>
</protein>
<feature type="domain" description="Gamma-glutamylcyclotransferase AIG2-like" evidence="1">
    <location>
        <begin position="4"/>
        <end position="120"/>
    </location>
</feature>
<dbReference type="SUPFAM" id="SSF110857">
    <property type="entry name" value="Gamma-glutamyl cyclotransferase-like"/>
    <property type="match status" value="1"/>
</dbReference>
<keyword evidence="3" id="KW-1185">Reference proteome</keyword>
<dbReference type="Gene3D" id="3.10.490.10">
    <property type="entry name" value="Gamma-glutamyl cyclotransferase-like"/>
    <property type="match status" value="1"/>
</dbReference>
<dbReference type="InterPro" id="IPR013024">
    <property type="entry name" value="GGCT-like"/>
</dbReference>
<evidence type="ECO:0000313" key="2">
    <source>
        <dbReference type="EMBL" id="TDG00397.1"/>
    </source>
</evidence>
<evidence type="ECO:0000313" key="3">
    <source>
        <dbReference type="Proteomes" id="UP000295636"/>
    </source>
</evidence>
<keyword evidence="2" id="KW-0808">Transferase</keyword>
<dbReference type="EMBL" id="SMRT01000001">
    <property type="protein sequence ID" value="TDG00397.1"/>
    <property type="molecule type" value="Genomic_DNA"/>
</dbReference>
<reference evidence="2 3" key="1">
    <citation type="submission" date="2019-03" db="EMBL/GenBank/DDBJ databases">
        <title>This is whole genome sequence of Paenibacillus sp MS74 strain.</title>
        <authorList>
            <person name="Trinh H.N."/>
        </authorList>
    </citation>
    <scope>NUCLEOTIDE SEQUENCE [LARGE SCALE GENOMIC DNA]</scope>
    <source>
        <strain evidence="2 3">MS74</strain>
    </source>
</reference>
<name>A0A4R5KX46_9BACL</name>
<proteinExistence type="predicted"/>
<dbReference type="OrthoDB" id="8538589at2"/>
<sequence length="131" mass="14154">MISVFVYGTLLVGEANHGIVAPFLRQVAAGAVRGRLYDAGAYPAVVLGGEEQEIVRGEWLAVTGEGLTAMDALEEYEGPGGDNDYERVWVSDAFDDSRQGWIYVWLDPRGCSRIPGGSWKSCVKGRNSGRG</sequence>
<accession>A0A4R5KX46</accession>
<evidence type="ECO:0000259" key="1">
    <source>
        <dbReference type="Pfam" id="PF06094"/>
    </source>
</evidence>
<dbReference type="InterPro" id="IPR036568">
    <property type="entry name" value="GGCT-like_sf"/>
</dbReference>
<dbReference type="Pfam" id="PF06094">
    <property type="entry name" value="GGACT"/>
    <property type="match status" value="1"/>
</dbReference>
<dbReference type="GO" id="GO:0016740">
    <property type="term" value="F:transferase activity"/>
    <property type="evidence" value="ECO:0007669"/>
    <property type="project" value="UniProtKB-KW"/>
</dbReference>
<organism evidence="2 3">
    <name type="scientific">Paenibacillus piri</name>
    <dbReference type="NCBI Taxonomy" id="2547395"/>
    <lineage>
        <taxon>Bacteria</taxon>
        <taxon>Bacillati</taxon>
        <taxon>Bacillota</taxon>
        <taxon>Bacilli</taxon>
        <taxon>Bacillales</taxon>
        <taxon>Paenibacillaceae</taxon>
        <taxon>Paenibacillus</taxon>
    </lineage>
</organism>
<comment type="caution">
    <text evidence="2">The sequence shown here is derived from an EMBL/GenBank/DDBJ whole genome shotgun (WGS) entry which is preliminary data.</text>
</comment>
<gene>
    <name evidence="2" type="ORF">E1757_01810</name>
</gene>